<comment type="caution">
    <text evidence="2">The sequence shown here is derived from an EMBL/GenBank/DDBJ whole genome shotgun (WGS) entry which is preliminary data.</text>
</comment>
<evidence type="ECO:0000256" key="1">
    <source>
        <dbReference type="SAM" id="MobiDB-lite"/>
    </source>
</evidence>
<organism evidence="2 3">
    <name type="scientific">Lactarius akahatsu</name>
    <dbReference type="NCBI Taxonomy" id="416441"/>
    <lineage>
        <taxon>Eukaryota</taxon>
        <taxon>Fungi</taxon>
        <taxon>Dikarya</taxon>
        <taxon>Basidiomycota</taxon>
        <taxon>Agaricomycotina</taxon>
        <taxon>Agaricomycetes</taxon>
        <taxon>Russulales</taxon>
        <taxon>Russulaceae</taxon>
        <taxon>Lactarius</taxon>
    </lineage>
</organism>
<feature type="region of interest" description="Disordered" evidence="1">
    <location>
        <begin position="34"/>
        <end position="64"/>
    </location>
</feature>
<accession>A0AAD4Q5I4</accession>
<reference evidence="2" key="1">
    <citation type="submission" date="2022-01" db="EMBL/GenBank/DDBJ databases">
        <title>Comparative genomics reveals a dynamic genome evolution in the ectomycorrhizal milk-cap (Lactarius) mushrooms.</title>
        <authorList>
            <consortium name="DOE Joint Genome Institute"/>
            <person name="Lebreton A."/>
            <person name="Tang N."/>
            <person name="Kuo A."/>
            <person name="LaButti K."/>
            <person name="Drula E."/>
            <person name="Barry K."/>
            <person name="Clum A."/>
            <person name="Lipzen A."/>
            <person name="Mousain D."/>
            <person name="Ng V."/>
            <person name="Wang R."/>
            <person name="Wang X."/>
            <person name="Dai Y."/>
            <person name="Henrissat B."/>
            <person name="Grigoriev I.V."/>
            <person name="Guerin-Laguette A."/>
            <person name="Yu F."/>
            <person name="Martin F.M."/>
        </authorList>
    </citation>
    <scope>NUCLEOTIDE SEQUENCE</scope>
    <source>
        <strain evidence="2">QP</strain>
    </source>
</reference>
<protein>
    <submittedName>
        <fullName evidence="2">Uncharacterized protein</fullName>
    </submittedName>
</protein>
<evidence type="ECO:0000313" key="3">
    <source>
        <dbReference type="Proteomes" id="UP001201163"/>
    </source>
</evidence>
<gene>
    <name evidence="2" type="ORF">EDB92DRAFT_1881245</name>
</gene>
<dbReference type="EMBL" id="JAKELL010000058">
    <property type="protein sequence ID" value="KAH8986027.1"/>
    <property type="molecule type" value="Genomic_DNA"/>
</dbReference>
<name>A0AAD4Q5I4_9AGAM</name>
<keyword evidence="3" id="KW-1185">Reference proteome</keyword>
<sequence length="91" mass="10327">MLTISNIHQWEQVSSPPPTVQFFVPAPRRLHTLGRYSRMTTSRGDAIPADTGRVPQADGSRSDKLPPQTVLVQVLRELEDDFTHYKGIHLY</sequence>
<proteinExistence type="predicted"/>
<evidence type="ECO:0000313" key="2">
    <source>
        <dbReference type="EMBL" id="KAH8986027.1"/>
    </source>
</evidence>
<dbReference type="Proteomes" id="UP001201163">
    <property type="component" value="Unassembled WGS sequence"/>
</dbReference>
<dbReference type="AlphaFoldDB" id="A0AAD4Q5I4"/>